<dbReference type="InterPro" id="IPR006184">
    <property type="entry name" value="6PGdom_BS"/>
</dbReference>
<feature type="binding site" description="in other chain" evidence="9">
    <location>
        <position position="256"/>
    </location>
    <ligand>
        <name>substrate</name>
        <note>ligand shared between dimeric partners</note>
    </ligand>
</feature>
<dbReference type="GO" id="GO:0050661">
    <property type="term" value="F:NADP binding"/>
    <property type="evidence" value="ECO:0000318"/>
    <property type="project" value="GO_Central"/>
</dbReference>
<evidence type="ECO:0000256" key="2">
    <source>
        <dbReference type="ARBA" id="ARBA00008419"/>
    </source>
</evidence>
<gene>
    <name evidence="14" type="ORF">TVAG_553420</name>
</gene>
<dbReference type="AlphaFoldDB" id="A2GAV3"/>
<feature type="domain" description="6-phosphogluconate dehydrogenase C-terminal" evidence="13">
    <location>
        <begin position="176"/>
        <end position="460"/>
    </location>
</feature>
<dbReference type="InterPro" id="IPR006115">
    <property type="entry name" value="6PGDH_NADP-bd"/>
</dbReference>
<dbReference type="NCBIfam" id="TIGR00873">
    <property type="entry name" value="gnd"/>
    <property type="match status" value="1"/>
</dbReference>
<dbReference type="SUPFAM" id="SSF51735">
    <property type="entry name" value="NAD(P)-binding Rossmann-fold domains"/>
    <property type="match status" value="1"/>
</dbReference>
<reference evidence="14" key="2">
    <citation type="journal article" date="2007" name="Science">
        <title>Draft genome sequence of the sexually transmitted pathogen Trichomonas vaginalis.</title>
        <authorList>
            <person name="Carlton J.M."/>
            <person name="Hirt R.P."/>
            <person name="Silva J.C."/>
            <person name="Delcher A.L."/>
            <person name="Schatz M."/>
            <person name="Zhao Q."/>
            <person name="Wortman J.R."/>
            <person name="Bidwell S.L."/>
            <person name="Alsmark U.C.M."/>
            <person name="Besteiro S."/>
            <person name="Sicheritz-Ponten T."/>
            <person name="Noel C.J."/>
            <person name="Dacks J.B."/>
            <person name="Foster P.G."/>
            <person name="Simillion C."/>
            <person name="Van de Peer Y."/>
            <person name="Miranda-Saavedra D."/>
            <person name="Barton G.J."/>
            <person name="Westrop G.D."/>
            <person name="Mueller S."/>
            <person name="Dessi D."/>
            <person name="Fiori P.L."/>
            <person name="Ren Q."/>
            <person name="Paulsen I."/>
            <person name="Zhang H."/>
            <person name="Bastida-Corcuera F.D."/>
            <person name="Simoes-Barbosa A."/>
            <person name="Brown M.T."/>
            <person name="Hayes R.D."/>
            <person name="Mukherjee M."/>
            <person name="Okumura C.Y."/>
            <person name="Schneider R."/>
            <person name="Smith A.J."/>
            <person name="Vanacova S."/>
            <person name="Villalvazo M."/>
            <person name="Haas B.J."/>
            <person name="Pertea M."/>
            <person name="Feldblyum T.V."/>
            <person name="Utterback T.R."/>
            <person name="Shu C.L."/>
            <person name="Osoegawa K."/>
            <person name="de Jong P.J."/>
            <person name="Hrdy I."/>
            <person name="Horvathova L."/>
            <person name="Zubacova Z."/>
            <person name="Dolezal P."/>
            <person name="Malik S.B."/>
            <person name="Logsdon J.M. Jr."/>
            <person name="Henze K."/>
            <person name="Gupta A."/>
            <person name="Wang C.C."/>
            <person name="Dunne R.L."/>
            <person name="Upcroft J.A."/>
            <person name="Upcroft P."/>
            <person name="White O."/>
            <person name="Salzberg S.L."/>
            <person name="Tang P."/>
            <person name="Chiu C.-H."/>
            <person name="Lee Y.-S."/>
            <person name="Embley T.M."/>
            <person name="Coombs G.H."/>
            <person name="Mottram J.C."/>
            <person name="Tachezy J."/>
            <person name="Fraser-Liggett C.M."/>
            <person name="Johnson P.J."/>
        </authorList>
    </citation>
    <scope>NUCLEOTIDE SEQUENCE [LARGE SCALE GENOMIC DNA]</scope>
    <source>
        <strain evidence="14">G3</strain>
    </source>
</reference>
<comment type="function">
    <text evidence="7">Catalyzes the oxidative decarboxylation of 6-phosphogluconate to ribulose 5-phosphate and CO(2), with concomitant reduction of NADP to NADPH.</text>
</comment>
<feature type="binding site" description="in other chain" evidence="9">
    <location>
        <begin position="183"/>
        <end position="184"/>
    </location>
    <ligand>
        <name>substrate</name>
        <note>ligand shared between dimeric partners</note>
    </ligand>
</feature>
<dbReference type="FunFam" id="3.40.50.720:FF:000533">
    <property type="entry name" value="6-phosphogluconate dehydrogenase, decarboxylating"/>
    <property type="match status" value="1"/>
</dbReference>
<evidence type="ECO:0000256" key="10">
    <source>
        <dbReference type="PIRSR" id="PIRSR000109-3"/>
    </source>
</evidence>
<dbReference type="Proteomes" id="UP000001542">
    <property type="component" value="Unassembled WGS sequence"/>
</dbReference>
<dbReference type="InParanoid" id="A2GAV3"/>
<dbReference type="PROSITE" id="PS00461">
    <property type="entry name" value="6PGD"/>
    <property type="match status" value="1"/>
</dbReference>
<proteinExistence type="inferred from homology"/>
<name>A2GAV3_TRIV3</name>
<feature type="binding site" evidence="10">
    <location>
        <begin position="32"/>
        <end position="34"/>
    </location>
    <ligand>
        <name>NADP(+)</name>
        <dbReference type="ChEBI" id="CHEBI:58349"/>
    </ligand>
</feature>
<dbReference type="InterPro" id="IPR006114">
    <property type="entry name" value="6PGDH_C"/>
</dbReference>
<accession>A2GAV3</accession>
<keyword evidence="15" id="KW-1185">Reference proteome</keyword>
<feature type="binding site" evidence="10">
    <location>
        <begin position="9"/>
        <end position="14"/>
    </location>
    <ligand>
        <name>NADP(+)</name>
        <dbReference type="ChEBI" id="CHEBI:58349"/>
    </ligand>
</feature>
<evidence type="ECO:0000256" key="1">
    <source>
        <dbReference type="ARBA" id="ARBA00004874"/>
    </source>
</evidence>
<dbReference type="InterPro" id="IPR036291">
    <property type="entry name" value="NAD(P)-bd_dom_sf"/>
</dbReference>
<feature type="binding site" description="in other chain" evidence="9">
    <location>
        <position position="188"/>
    </location>
    <ligand>
        <name>substrate</name>
        <note>ligand shared between dimeric partners</note>
    </ligand>
</feature>
<dbReference type="SUPFAM" id="SSF48179">
    <property type="entry name" value="6-phosphogluconate dehydrogenase C-terminal domain-like"/>
    <property type="match status" value="1"/>
</dbReference>
<dbReference type="GO" id="GO:0004616">
    <property type="term" value="F:phosphogluconate dehydrogenase (decarboxylating) activity"/>
    <property type="evidence" value="ECO:0000318"/>
    <property type="project" value="GO_Central"/>
</dbReference>
<evidence type="ECO:0000256" key="8">
    <source>
        <dbReference type="PIRSR" id="PIRSR000109-1"/>
    </source>
</evidence>
<dbReference type="Gene3D" id="3.40.50.720">
    <property type="entry name" value="NAD(P)-binding Rossmann-like Domain"/>
    <property type="match status" value="1"/>
</dbReference>
<evidence type="ECO:0000256" key="4">
    <source>
        <dbReference type="ARBA" id="ARBA00023002"/>
    </source>
</evidence>
<evidence type="ECO:0000256" key="5">
    <source>
        <dbReference type="ARBA" id="ARBA00023064"/>
    </source>
</evidence>
<dbReference type="KEGG" id="tva:4743357"/>
<feature type="binding site" description="in other chain" evidence="9">
    <location>
        <begin position="125"/>
        <end position="127"/>
    </location>
    <ligand>
        <name>substrate</name>
        <note>ligand shared between dimeric partners</note>
    </ligand>
</feature>
<dbReference type="PANTHER" id="PTHR11811">
    <property type="entry name" value="6-PHOSPHOGLUCONATE DEHYDROGENASE"/>
    <property type="match status" value="1"/>
</dbReference>
<evidence type="ECO:0000259" key="13">
    <source>
        <dbReference type="SMART" id="SM01350"/>
    </source>
</evidence>
<evidence type="ECO:0000256" key="6">
    <source>
        <dbReference type="ARBA" id="ARBA00023126"/>
    </source>
</evidence>
<dbReference type="Pfam" id="PF00393">
    <property type="entry name" value="6PGD"/>
    <property type="match status" value="1"/>
</dbReference>
<keyword evidence="4 7" id="KW-0560">Oxidoreductase</keyword>
<dbReference type="GO" id="GO:0009051">
    <property type="term" value="P:pentose-phosphate shunt, oxidative branch"/>
    <property type="evidence" value="ECO:0000318"/>
    <property type="project" value="GO_Central"/>
</dbReference>
<evidence type="ECO:0000256" key="11">
    <source>
        <dbReference type="RuleBase" id="RU000485"/>
    </source>
</evidence>
<comment type="subunit">
    <text evidence="3 7">Homodimer.</text>
</comment>
<feature type="binding site" evidence="9">
    <location>
        <position position="444"/>
    </location>
    <ligand>
        <name>substrate</name>
        <note>ligand shared between dimeric partners</note>
    </ligand>
</feature>
<feature type="binding site" description="in other chain" evidence="9">
    <location>
        <position position="283"/>
    </location>
    <ligand>
        <name>substrate</name>
        <note>ligand shared between dimeric partners</note>
    </ligand>
</feature>
<evidence type="ECO:0000313" key="15">
    <source>
        <dbReference type="Proteomes" id="UP000001542"/>
    </source>
</evidence>
<reference evidence="14" key="1">
    <citation type="submission" date="2006-10" db="EMBL/GenBank/DDBJ databases">
        <authorList>
            <person name="Amadeo P."/>
            <person name="Zhao Q."/>
            <person name="Wortman J."/>
            <person name="Fraser-Liggett C."/>
            <person name="Carlton J."/>
        </authorList>
    </citation>
    <scope>NUCLEOTIDE SEQUENCE</scope>
    <source>
        <strain evidence="14">G3</strain>
    </source>
</reference>
<evidence type="ECO:0000256" key="9">
    <source>
        <dbReference type="PIRSR" id="PIRSR000109-2"/>
    </source>
</evidence>
<dbReference type="UniPathway" id="UPA00115">
    <property type="reaction ID" value="UER00410"/>
</dbReference>
<keyword evidence="6 7" id="KW-0570">Pentose shunt</keyword>
<keyword evidence="7 11" id="KW-0521">NADP</keyword>
<dbReference type="PIRSF" id="PIRSF000109">
    <property type="entry name" value="6PGD"/>
    <property type="match status" value="1"/>
</dbReference>
<feature type="binding site" evidence="9">
    <location>
        <position position="438"/>
    </location>
    <ligand>
        <name>substrate</name>
        <note>ligand shared between dimeric partners</note>
    </ligand>
</feature>
<dbReference type="EC" id="1.1.1.44" evidence="7 11"/>
<feature type="binding site" description="in other chain" evidence="9">
    <location>
        <position position="99"/>
    </location>
    <ligand>
        <name>substrate</name>
        <note>ligand shared between dimeric partners</note>
    </ligand>
</feature>
<evidence type="ECO:0000256" key="12">
    <source>
        <dbReference type="SAM" id="MobiDB-lite"/>
    </source>
</evidence>
<dbReference type="OMA" id="SHGIDKK"/>
<dbReference type="Gene3D" id="1.10.1040.10">
    <property type="entry name" value="N-(1-d-carboxylethyl)-l-norvaline Dehydrogenase, domain 2"/>
    <property type="match status" value="1"/>
</dbReference>
<comment type="pathway">
    <text evidence="1 7 11">Carbohydrate degradation; pentose phosphate pathway; D-ribulose 5-phosphate from D-glucose 6-phosphate (oxidative stage): step 3/3.</text>
</comment>
<dbReference type="EMBL" id="DS114851">
    <property type="protein sequence ID" value="EAX85715.1"/>
    <property type="molecule type" value="Genomic_DNA"/>
</dbReference>
<dbReference type="InterPro" id="IPR006183">
    <property type="entry name" value="Pgluconate_DH"/>
</dbReference>
<feature type="compositionally biased region" description="Basic and acidic residues" evidence="12">
    <location>
        <begin position="460"/>
        <end position="476"/>
    </location>
</feature>
<dbReference type="SMART" id="SM01350">
    <property type="entry name" value="6PGD"/>
    <property type="match status" value="1"/>
</dbReference>
<keyword evidence="5 11" id="KW-0311">Gluconate utilization</keyword>
<dbReference type="STRING" id="5722.A2GAV3"/>
<organism evidence="14 15">
    <name type="scientific">Trichomonas vaginalis (strain ATCC PRA-98 / G3)</name>
    <dbReference type="NCBI Taxonomy" id="412133"/>
    <lineage>
        <taxon>Eukaryota</taxon>
        <taxon>Metamonada</taxon>
        <taxon>Parabasalia</taxon>
        <taxon>Trichomonadida</taxon>
        <taxon>Trichomonadidae</taxon>
        <taxon>Trichomonas</taxon>
    </lineage>
</organism>
<dbReference type="PRINTS" id="PR00076">
    <property type="entry name" value="6PGDHDRGNASE"/>
</dbReference>
<dbReference type="VEuPathDB" id="TrichDB:TVAGG3_0218490"/>
<evidence type="ECO:0000256" key="7">
    <source>
        <dbReference type="PIRNR" id="PIRNR000109"/>
    </source>
</evidence>
<dbReference type="GO" id="GO:0019521">
    <property type="term" value="P:D-gluconate metabolic process"/>
    <property type="evidence" value="ECO:0007669"/>
    <property type="project" value="UniProtKB-KW"/>
</dbReference>
<sequence>MSQDLCVFGLGTMGSNIARNFAHHGFKVAAFNRTWARTEALLKLNEPNITGYKTIEEVVEALKKPRIFLIIVTAEFVDNVIEQLKVLLEKDDVIIDGGNSHWPDTERRQKAIEPTGVHFVGMGISGGEEGALNGPSMMFGGHSQDWDNCKRVLLPIAAKAPDDTPCVDYMGTDGAGHFVKMVHNAIEYADMQLIAETYHIMRNSLQISNEDIADVFGRWNKGVLKSYLIEITEKVLRKKEGDKYVVDLILDTAEQKGTGKWTSQDSFDIPSATPAFAEAVYARVISCLKDERVEASKTIQKNPITDISVSITVDDLEKALYAAKIICYAQGLSMIQKHSEQHHYGVDISKCAKIWRGGCIIRADFLNDVSAHYTNATKNLLTIPFFKTAVEDRLNSWRKVVLLGTLQGFPIPLYSSCLAYFDSYISDSLSANLIHGLRDFFGAHTYERIDKSGKFHTEWESEETKTTTETKAKEGTTTDTGKSTCCLLI</sequence>
<comment type="similarity">
    <text evidence="2 7 11">Belongs to the 6-phosphogluconate dehydrogenase family.</text>
</comment>
<dbReference type="GO" id="GO:0005829">
    <property type="term" value="C:cytosol"/>
    <property type="evidence" value="ECO:0000318"/>
    <property type="project" value="GO_Central"/>
</dbReference>
<dbReference type="RefSeq" id="XP_001298645.1">
    <property type="nucleotide sequence ID" value="XM_001298644.1"/>
</dbReference>
<dbReference type="OrthoDB" id="434986at2759"/>
<dbReference type="eggNOG" id="KOG2653">
    <property type="taxonomic scope" value="Eukaryota"/>
</dbReference>
<dbReference type="InterPro" id="IPR008927">
    <property type="entry name" value="6-PGluconate_DH-like_C_sf"/>
</dbReference>
<dbReference type="InterPro" id="IPR006113">
    <property type="entry name" value="6PGDH_Gnd/GntZ"/>
</dbReference>
<dbReference type="VEuPathDB" id="TrichDB:TVAG_553420"/>
<feature type="region of interest" description="Disordered" evidence="12">
    <location>
        <begin position="460"/>
        <end position="483"/>
    </location>
</feature>
<evidence type="ECO:0000313" key="14">
    <source>
        <dbReference type="EMBL" id="EAX85715.1"/>
    </source>
</evidence>
<dbReference type="Gene3D" id="1.20.5.320">
    <property type="entry name" value="6-Phosphogluconate Dehydrogenase, domain 3"/>
    <property type="match status" value="1"/>
</dbReference>
<feature type="binding site" evidence="10">
    <location>
        <position position="99"/>
    </location>
    <ligand>
        <name>NADP(+)</name>
        <dbReference type="ChEBI" id="CHEBI:58349"/>
    </ligand>
</feature>
<dbReference type="FunFam" id="1.10.1040.10:FF:000002">
    <property type="entry name" value="6-phosphogluconate dehydrogenase, decarboxylating"/>
    <property type="match status" value="1"/>
</dbReference>
<protein>
    <recommendedName>
        <fullName evidence="7 11">6-phosphogluconate dehydrogenase, decarboxylating</fullName>
        <ecNumber evidence="7 11">1.1.1.44</ecNumber>
    </recommendedName>
</protein>
<dbReference type="SMR" id="A2GAV3"/>
<dbReference type="FunCoup" id="A2GAV3">
    <property type="interactions" value="536"/>
</dbReference>
<feature type="active site" description="Proton donor" evidence="8">
    <location>
        <position position="187"/>
    </location>
</feature>
<dbReference type="InterPro" id="IPR013328">
    <property type="entry name" value="6PGD_dom2"/>
</dbReference>
<feature type="active site" description="Proton acceptor" evidence="8">
    <location>
        <position position="180"/>
    </location>
</feature>
<dbReference type="NCBIfam" id="NF006765">
    <property type="entry name" value="PRK09287.1"/>
    <property type="match status" value="1"/>
</dbReference>
<dbReference type="Pfam" id="PF03446">
    <property type="entry name" value="NAD_binding_2"/>
    <property type="match status" value="1"/>
</dbReference>
<comment type="catalytic activity">
    <reaction evidence="7 11">
        <text>6-phospho-D-gluconate + NADP(+) = D-ribulose 5-phosphate + CO2 + NADPH</text>
        <dbReference type="Rhea" id="RHEA:10116"/>
        <dbReference type="ChEBI" id="CHEBI:16526"/>
        <dbReference type="ChEBI" id="CHEBI:57783"/>
        <dbReference type="ChEBI" id="CHEBI:58121"/>
        <dbReference type="ChEBI" id="CHEBI:58349"/>
        <dbReference type="ChEBI" id="CHEBI:58759"/>
        <dbReference type="EC" id="1.1.1.44"/>
    </reaction>
</comment>
<evidence type="ECO:0000256" key="3">
    <source>
        <dbReference type="ARBA" id="ARBA00011738"/>
    </source>
</evidence>
<feature type="binding site" evidence="10">
    <location>
        <begin position="72"/>
        <end position="74"/>
    </location>
    <ligand>
        <name>NADP(+)</name>
        <dbReference type="ChEBI" id="CHEBI:58349"/>
    </ligand>
</feature>